<sequence length="50" mass="6063">MERALEYFILIPRVNPPATYQGRFMRLHYIILRPTMRYHMSGERQNPNSP</sequence>
<gene>
    <name evidence="1" type="ORF">GT037_010887</name>
</gene>
<reference evidence="1" key="1">
    <citation type="submission" date="2020-01" db="EMBL/GenBank/DDBJ databases">
        <authorList>
            <person name="Feng Z.H.Z."/>
        </authorList>
    </citation>
    <scope>NUCLEOTIDE SEQUENCE</scope>
    <source>
        <strain evidence="1">CBS107.38</strain>
    </source>
</reference>
<reference evidence="1" key="2">
    <citation type="submission" date="2020-08" db="EMBL/GenBank/DDBJ databases">
        <title>Draft Genome Sequence of Cumin Blight Pathogen Alternaria burnsii.</title>
        <authorList>
            <person name="Feng Z."/>
        </authorList>
    </citation>
    <scope>NUCLEOTIDE SEQUENCE</scope>
    <source>
        <strain evidence="1">CBS107.38</strain>
    </source>
</reference>
<dbReference type="GeneID" id="62209112"/>
<name>A0A8H7AV49_9PLEO</name>
<dbReference type="AlphaFoldDB" id="A0A8H7AV49"/>
<protein>
    <submittedName>
        <fullName evidence="1">Uncharacterized protein</fullName>
    </submittedName>
</protein>
<dbReference type="EMBL" id="JAAABM010000025">
    <property type="protein sequence ID" value="KAF7671106.1"/>
    <property type="molecule type" value="Genomic_DNA"/>
</dbReference>
<dbReference type="Proteomes" id="UP000596902">
    <property type="component" value="Unassembled WGS sequence"/>
</dbReference>
<keyword evidence="2" id="KW-1185">Reference proteome</keyword>
<evidence type="ECO:0000313" key="2">
    <source>
        <dbReference type="Proteomes" id="UP000596902"/>
    </source>
</evidence>
<proteinExistence type="predicted"/>
<comment type="caution">
    <text evidence="1">The sequence shown here is derived from an EMBL/GenBank/DDBJ whole genome shotgun (WGS) entry which is preliminary data.</text>
</comment>
<accession>A0A8H7AV49</accession>
<organism evidence="1 2">
    <name type="scientific">Alternaria burnsii</name>
    <dbReference type="NCBI Taxonomy" id="1187904"/>
    <lineage>
        <taxon>Eukaryota</taxon>
        <taxon>Fungi</taxon>
        <taxon>Dikarya</taxon>
        <taxon>Ascomycota</taxon>
        <taxon>Pezizomycotina</taxon>
        <taxon>Dothideomycetes</taxon>
        <taxon>Pleosporomycetidae</taxon>
        <taxon>Pleosporales</taxon>
        <taxon>Pleosporineae</taxon>
        <taxon>Pleosporaceae</taxon>
        <taxon>Alternaria</taxon>
        <taxon>Alternaria sect. Alternaria</taxon>
    </lineage>
</organism>
<evidence type="ECO:0000313" key="1">
    <source>
        <dbReference type="EMBL" id="KAF7671106.1"/>
    </source>
</evidence>
<dbReference type="RefSeq" id="XP_038781488.1">
    <property type="nucleotide sequence ID" value="XM_038935934.1"/>
</dbReference>